<evidence type="ECO:0000313" key="3">
    <source>
        <dbReference type="Proteomes" id="UP000427820"/>
    </source>
</evidence>
<reference evidence="2 3" key="1">
    <citation type="submission" date="2018-09" db="EMBL/GenBank/DDBJ databases">
        <title>Whole genome sequencing of Idiomarina andamanensis W-5T (LMG 29773T= JCM 31645T).</title>
        <authorList>
            <person name="Das S.K."/>
        </authorList>
    </citation>
    <scope>NUCLEOTIDE SEQUENCE [LARGE SCALE GENOMIC DNA]</scope>
    <source>
        <strain evidence="2 3">W-5T</strain>
    </source>
</reference>
<name>A0AA92IN08_9GAMM</name>
<sequence>MTTQLRLSLLLAVSFVLAGCGGDSTDEKPDTPPITGKLETIFANQVTVEFLAQDGESQLAGTTSGLYWRAHPDAQWQLRSPTNTAVKGVAIIAPSYYVAAFERDDIADDSAPSPLYHSQDAGETWTQIDHNFGGEFHDAIRNLAYDTGTDQLYAVGSTSLAVTDVTATNWTLLHGEWDGFATGLRLLYVDSPRQQVWFGGQGAVENGYLVRYDRSSGTVQEWHELLPAPATFIGGLVHPLTPSTVLFSGEGGIVLSTDSGKQWQTPMGDVDHTFYWDVVLADDGTLYTAQYDKLSAEQPLIVECSTDNGETWVENDLSDETSRGGVKSLMLVPRASETMLYLGLWDNGIKAIALTDLSC</sequence>
<gene>
    <name evidence="2" type="ORF">D3795_09600</name>
</gene>
<feature type="chain" id="PRO_5041732739" description="Exo-alpha-sialidase" evidence="1">
    <location>
        <begin position="19"/>
        <end position="359"/>
    </location>
</feature>
<protein>
    <recommendedName>
        <fullName evidence="4">Exo-alpha-sialidase</fullName>
    </recommendedName>
</protein>
<dbReference type="RefSeq" id="WP_156268248.1">
    <property type="nucleotide sequence ID" value="NZ_CP032551.1"/>
</dbReference>
<dbReference type="PROSITE" id="PS51257">
    <property type="entry name" value="PROKAR_LIPOPROTEIN"/>
    <property type="match status" value="1"/>
</dbReference>
<dbReference type="EMBL" id="CP032551">
    <property type="protein sequence ID" value="QGT96392.1"/>
    <property type="molecule type" value="Genomic_DNA"/>
</dbReference>
<evidence type="ECO:0008006" key="4">
    <source>
        <dbReference type="Google" id="ProtNLM"/>
    </source>
</evidence>
<keyword evidence="3" id="KW-1185">Reference proteome</keyword>
<dbReference type="Gene3D" id="2.130.10.10">
    <property type="entry name" value="YVTN repeat-like/Quinoprotein amine dehydrogenase"/>
    <property type="match status" value="1"/>
</dbReference>
<dbReference type="AlphaFoldDB" id="A0AA92IN08"/>
<feature type="signal peptide" evidence="1">
    <location>
        <begin position="1"/>
        <end position="18"/>
    </location>
</feature>
<accession>A0AA92IN08</accession>
<dbReference type="SUPFAM" id="SSF110296">
    <property type="entry name" value="Oligoxyloglucan reducing end-specific cellobiohydrolase"/>
    <property type="match status" value="1"/>
</dbReference>
<dbReference type="InterPro" id="IPR015943">
    <property type="entry name" value="WD40/YVTN_repeat-like_dom_sf"/>
</dbReference>
<dbReference type="Proteomes" id="UP000427820">
    <property type="component" value="Chromosome"/>
</dbReference>
<evidence type="ECO:0000313" key="2">
    <source>
        <dbReference type="EMBL" id="QGT96392.1"/>
    </source>
</evidence>
<organism evidence="2 3">
    <name type="scientific">Pseudidiomarina andamanensis</name>
    <dbReference type="NCBI Taxonomy" id="1940690"/>
    <lineage>
        <taxon>Bacteria</taxon>
        <taxon>Pseudomonadati</taxon>
        <taxon>Pseudomonadota</taxon>
        <taxon>Gammaproteobacteria</taxon>
        <taxon>Alteromonadales</taxon>
        <taxon>Idiomarinaceae</taxon>
        <taxon>Pseudidiomarina</taxon>
    </lineage>
</organism>
<dbReference type="KEGG" id="panm:D3795_09600"/>
<keyword evidence="1" id="KW-0732">Signal</keyword>
<proteinExistence type="predicted"/>
<evidence type="ECO:0000256" key="1">
    <source>
        <dbReference type="SAM" id="SignalP"/>
    </source>
</evidence>